<comment type="similarity">
    <text evidence="5 12">Belongs to the purine/pyrimidine phosphoribosyltransferase family.</text>
</comment>
<evidence type="ECO:0000256" key="1">
    <source>
        <dbReference type="ARBA" id="ARBA00000868"/>
    </source>
</evidence>
<dbReference type="PANTHER" id="PTHR32315">
    <property type="entry name" value="ADENINE PHOSPHORIBOSYLTRANSFERASE"/>
    <property type="match status" value="1"/>
</dbReference>
<dbReference type="GO" id="GO:0003999">
    <property type="term" value="F:adenine phosphoribosyltransferase activity"/>
    <property type="evidence" value="ECO:0007669"/>
    <property type="project" value="UniProtKB-UniRule"/>
</dbReference>
<dbReference type="GO" id="GO:0002055">
    <property type="term" value="F:adenine binding"/>
    <property type="evidence" value="ECO:0007669"/>
    <property type="project" value="TreeGrafter"/>
</dbReference>
<keyword evidence="9 12" id="KW-0328">Glycosyltransferase</keyword>
<comment type="subcellular location">
    <subcellularLocation>
        <location evidence="3 12">Cytoplasm</location>
    </subcellularLocation>
</comment>
<dbReference type="FunFam" id="3.40.50.2020:FF:000004">
    <property type="entry name" value="Adenine phosphoribosyltransferase"/>
    <property type="match status" value="1"/>
</dbReference>
<dbReference type="GO" id="GO:0044209">
    <property type="term" value="P:AMP salvage"/>
    <property type="evidence" value="ECO:0007669"/>
    <property type="project" value="UniProtKB-UniRule"/>
</dbReference>
<dbReference type="NCBIfam" id="NF002634">
    <property type="entry name" value="PRK02304.1-3"/>
    <property type="match status" value="1"/>
</dbReference>
<accession>A0A8J8K713</accession>
<evidence type="ECO:0000256" key="2">
    <source>
        <dbReference type="ARBA" id="ARBA00003968"/>
    </source>
</evidence>
<dbReference type="EMBL" id="JABSNO010000001">
    <property type="protein sequence ID" value="NRS91036.1"/>
    <property type="molecule type" value="Genomic_DNA"/>
</dbReference>
<dbReference type="NCBIfam" id="NF002636">
    <property type="entry name" value="PRK02304.1-5"/>
    <property type="match status" value="1"/>
</dbReference>
<dbReference type="AlphaFoldDB" id="A0A8J8K713"/>
<name>A0A8J8K713_9FLAO</name>
<dbReference type="InterPro" id="IPR050054">
    <property type="entry name" value="UPRTase/APRTase"/>
</dbReference>
<dbReference type="InterPro" id="IPR000836">
    <property type="entry name" value="PRTase_dom"/>
</dbReference>
<dbReference type="PANTHER" id="PTHR32315:SF3">
    <property type="entry name" value="ADENINE PHOSPHORIBOSYLTRANSFERASE"/>
    <property type="match status" value="1"/>
</dbReference>
<dbReference type="GO" id="GO:0016208">
    <property type="term" value="F:AMP binding"/>
    <property type="evidence" value="ECO:0007669"/>
    <property type="project" value="TreeGrafter"/>
</dbReference>
<evidence type="ECO:0000256" key="6">
    <source>
        <dbReference type="ARBA" id="ARBA00011738"/>
    </source>
</evidence>
<keyword evidence="10 12" id="KW-0808">Transferase</keyword>
<evidence type="ECO:0000256" key="9">
    <source>
        <dbReference type="ARBA" id="ARBA00022676"/>
    </source>
</evidence>
<protein>
    <recommendedName>
        <fullName evidence="7 12">Adenine phosphoribosyltransferase</fullName>
        <shortName evidence="12">APRT</shortName>
        <ecNumber evidence="7 12">2.4.2.7</ecNumber>
    </recommendedName>
</protein>
<dbReference type="InterPro" id="IPR005764">
    <property type="entry name" value="Ade_phspho_trans"/>
</dbReference>
<comment type="caution">
    <text evidence="14">The sequence shown here is derived from an EMBL/GenBank/DDBJ whole genome shotgun (WGS) entry which is preliminary data.</text>
</comment>
<sequence>MENIQLQDQLNMEKTTLISKLKETIINVPDFPIEGIQFKDITPIFLNPKLYEEVIEDLANFSRGKVDAVVGIESRGYLFGIGIAIALDVPFILIRKKGKLPPPFVSEKYDLEYGTSEIEMREGQIKPGQKILIHDDLLATGGTTEAASRLVEKQGAIVSQFSFLIGLKDLEGQKKLEQFGAEIYEVLQF</sequence>
<evidence type="ECO:0000256" key="5">
    <source>
        <dbReference type="ARBA" id="ARBA00008391"/>
    </source>
</evidence>
<dbReference type="CDD" id="cd06223">
    <property type="entry name" value="PRTases_typeI"/>
    <property type="match status" value="1"/>
</dbReference>
<dbReference type="Gene3D" id="3.40.50.2020">
    <property type="match status" value="1"/>
</dbReference>
<evidence type="ECO:0000313" key="15">
    <source>
        <dbReference type="Proteomes" id="UP000610746"/>
    </source>
</evidence>
<keyword evidence="15" id="KW-1185">Reference proteome</keyword>
<keyword evidence="8 12" id="KW-0963">Cytoplasm</keyword>
<evidence type="ECO:0000313" key="14">
    <source>
        <dbReference type="EMBL" id="NRS91036.1"/>
    </source>
</evidence>
<dbReference type="NCBIfam" id="TIGR01090">
    <property type="entry name" value="apt"/>
    <property type="match status" value="1"/>
</dbReference>
<dbReference type="HAMAP" id="MF_00004">
    <property type="entry name" value="Aden_phosphoribosyltr"/>
    <property type="match status" value="1"/>
</dbReference>
<evidence type="ECO:0000256" key="4">
    <source>
        <dbReference type="ARBA" id="ARBA00004659"/>
    </source>
</evidence>
<evidence type="ECO:0000256" key="10">
    <source>
        <dbReference type="ARBA" id="ARBA00022679"/>
    </source>
</evidence>
<dbReference type="GO" id="GO:0005737">
    <property type="term" value="C:cytoplasm"/>
    <property type="evidence" value="ECO:0007669"/>
    <property type="project" value="UniProtKB-SubCell"/>
</dbReference>
<dbReference type="GO" id="GO:0006166">
    <property type="term" value="P:purine ribonucleoside salvage"/>
    <property type="evidence" value="ECO:0007669"/>
    <property type="project" value="UniProtKB-UniRule"/>
</dbReference>
<organism evidence="14 15">
    <name type="scientific">Frigoriflavimonas asaccharolytica</name>
    <dbReference type="NCBI Taxonomy" id="2735899"/>
    <lineage>
        <taxon>Bacteria</taxon>
        <taxon>Pseudomonadati</taxon>
        <taxon>Bacteroidota</taxon>
        <taxon>Flavobacteriia</taxon>
        <taxon>Flavobacteriales</taxon>
        <taxon>Weeksellaceae</taxon>
        <taxon>Frigoriflavimonas</taxon>
    </lineage>
</organism>
<evidence type="ECO:0000256" key="8">
    <source>
        <dbReference type="ARBA" id="ARBA00022490"/>
    </source>
</evidence>
<evidence type="ECO:0000256" key="11">
    <source>
        <dbReference type="ARBA" id="ARBA00022726"/>
    </source>
</evidence>
<evidence type="ECO:0000256" key="7">
    <source>
        <dbReference type="ARBA" id="ARBA00011893"/>
    </source>
</evidence>
<keyword evidence="11 12" id="KW-0660">Purine salvage</keyword>
<dbReference type="UniPathway" id="UPA00588">
    <property type="reaction ID" value="UER00646"/>
</dbReference>
<evidence type="ECO:0000256" key="3">
    <source>
        <dbReference type="ARBA" id="ARBA00004496"/>
    </source>
</evidence>
<reference evidence="14" key="1">
    <citation type="submission" date="2020-05" db="EMBL/GenBank/DDBJ databases">
        <title>Genomic Encyclopedia of Type Strains, Phase IV (KMG-V): Genome sequencing to study the core and pangenomes of soil and plant-associated prokaryotes.</title>
        <authorList>
            <person name="Whitman W."/>
        </authorList>
    </citation>
    <scope>NUCLEOTIDE SEQUENCE</scope>
    <source>
        <strain evidence="14">16F</strain>
    </source>
</reference>
<proteinExistence type="inferred from homology"/>
<dbReference type="Pfam" id="PF00156">
    <property type="entry name" value="Pribosyltran"/>
    <property type="match status" value="1"/>
</dbReference>
<evidence type="ECO:0000256" key="12">
    <source>
        <dbReference type="HAMAP-Rule" id="MF_00004"/>
    </source>
</evidence>
<comment type="subunit">
    <text evidence="6 12">Homodimer.</text>
</comment>
<comment type="function">
    <text evidence="2 12">Catalyzes a salvage reaction resulting in the formation of AMP, that is energically less costly than de novo synthesis.</text>
</comment>
<dbReference type="EC" id="2.4.2.7" evidence="7 12"/>
<dbReference type="Proteomes" id="UP000610746">
    <property type="component" value="Unassembled WGS sequence"/>
</dbReference>
<evidence type="ECO:0000259" key="13">
    <source>
        <dbReference type="Pfam" id="PF00156"/>
    </source>
</evidence>
<comment type="pathway">
    <text evidence="4 12">Purine metabolism; AMP biosynthesis via salvage pathway; AMP from adenine: step 1/1.</text>
</comment>
<dbReference type="GO" id="GO:0006168">
    <property type="term" value="P:adenine salvage"/>
    <property type="evidence" value="ECO:0007669"/>
    <property type="project" value="InterPro"/>
</dbReference>
<gene>
    <name evidence="12" type="primary">apt</name>
    <name evidence="14" type="ORF">HNQ03_000101</name>
</gene>
<feature type="domain" description="Phosphoribosyltransferase" evidence="13">
    <location>
        <begin position="59"/>
        <end position="156"/>
    </location>
</feature>
<dbReference type="InterPro" id="IPR029057">
    <property type="entry name" value="PRTase-like"/>
</dbReference>
<comment type="catalytic activity">
    <reaction evidence="1 12">
        <text>AMP + diphosphate = 5-phospho-alpha-D-ribose 1-diphosphate + adenine</text>
        <dbReference type="Rhea" id="RHEA:16609"/>
        <dbReference type="ChEBI" id="CHEBI:16708"/>
        <dbReference type="ChEBI" id="CHEBI:33019"/>
        <dbReference type="ChEBI" id="CHEBI:58017"/>
        <dbReference type="ChEBI" id="CHEBI:456215"/>
        <dbReference type="EC" id="2.4.2.7"/>
    </reaction>
</comment>
<dbReference type="SUPFAM" id="SSF53271">
    <property type="entry name" value="PRTase-like"/>
    <property type="match status" value="1"/>
</dbReference>